<dbReference type="InterPro" id="IPR033580">
    <property type="entry name" value="Nurim-like"/>
</dbReference>
<protein>
    <recommendedName>
        <fullName evidence="4">methanethiol S-methyltransferase</fullName>
        <ecNumber evidence="4">2.1.1.334</ecNumber>
    </recommendedName>
</protein>
<accession>A0A2S8G438</accession>
<comment type="catalytic activity">
    <reaction evidence="11">
        <text>methanethiol + S-adenosyl-L-methionine = dimethyl sulfide + S-adenosyl-L-homocysteine + H(+)</text>
        <dbReference type="Rhea" id="RHEA:50428"/>
        <dbReference type="ChEBI" id="CHEBI:15378"/>
        <dbReference type="ChEBI" id="CHEBI:16007"/>
        <dbReference type="ChEBI" id="CHEBI:17437"/>
        <dbReference type="ChEBI" id="CHEBI:57856"/>
        <dbReference type="ChEBI" id="CHEBI:59789"/>
        <dbReference type="EC" id="2.1.1.334"/>
    </reaction>
</comment>
<dbReference type="GO" id="GO:0008168">
    <property type="term" value="F:methyltransferase activity"/>
    <property type="evidence" value="ECO:0007669"/>
    <property type="project" value="UniProtKB-KW"/>
</dbReference>
<feature type="transmembrane region" description="Helical" evidence="12">
    <location>
        <begin position="88"/>
        <end position="111"/>
    </location>
</feature>
<name>A0A2S8G438_9BACT</name>
<sequence>MLRALSFLYAVAAYLGFLAVVTYFIAFLAGAFVPVTVDTPTSLPLGAAIAINIGLVLLFAAQHSIMARPAFKQAWTKIVPVPIERATYIWASNIVLAIVLLCWQGIDVVIWDIQQPALRMTLWALYVIGFLMVPAVSLMINHFDLFGLRQAWLHLQDKEYHPLPFRTPLLYALVRHPLYVAWAAAFWVTPTMTAGHLLFAIGMTVYMGLAAIVEERDLVNIYGEQYREYQRTVGMFVPKFADRTSAPPTESVTT</sequence>
<dbReference type="PANTHER" id="PTHR31040">
    <property type="entry name" value="NURIM"/>
    <property type="match status" value="1"/>
</dbReference>
<keyword evidence="5" id="KW-0489">Methyltransferase</keyword>
<keyword evidence="8 12" id="KW-0812">Transmembrane</keyword>
<evidence type="ECO:0000256" key="3">
    <source>
        <dbReference type="ARBA" id="ARBA00010631"/>
    </source>
</evidence>
<evidence type="ECO:0000256" key="11">
    <source>
        <dbReference type="ARBA" id="ARBA00048134"/>
    </source>
</evidence>
<dbReference type="AlphaFoldDB" id="A0A2S8G438"/>
<evidence type="ECO:0000256" key="6">
    <source>
        <dbReference type="ARBA" id="ARBA00022679"/>
    </source>
</evidence>
<keyword evidence="6" id="KW-0808">Transferase</keyword>
<dbReference type="GO" id="GO:0016020">
    <property type="term" value="C:membrane"/>
    <property type="evidence" value="ECO:0007669"/>
    <property type="project" value="UniProtKB-SubCell"/>
</dbReference>
<dbReference type="GO" id="GO:0032259">
    <property type="term" value="P:methylation"/>
    <property type="evidence" value="ECO:0007669"/>
    <property type="project" value="UniProtKB-KW"/>
</dbReference>
<feature type="transmembrane region" description="Helical" evidence="12">
    <location>
        <begin position="45"/>
        <end position="67"/>
    </location>
</feature>
<evidence type="ECO:0000256" key="7">
    <source>
        <dbReference type="ARBA" id="ARBA00022691"/>
    </source>
</evidence>
<comment type="similarity">
    <text evidence="3">Belongs to the nurim family.</text>
</comment>
<evidence type="ECO:0000256" key="2">
    <source>
        <dbReference type="ARBA" id="ARBA00004141"/>
    </source>
</evidence>
<keyword evidence="10 12" id="KW-0472">Membrane</keyword>
<dbReference type="InterPro" id="IPR054700">
    <property type="entry name" value="MddA"/>
</dbReference>
<comment type="caution">
    <text evidence="13">The sequence shown here is derived from an EMBL/GenBank/DDBJ whole genome shotgun (WGS) entry which is preliminary data.</text>
</comment>
<organism evidence="13 14">
    <name type="scientific">Blastopirellula marina</name>
    <dbReference type="NCBI Taxonomy" id="124"/>
    <lineage>
        <taxon>Bacteria</taxon>
        <taxon>Pseudomonadati</taxon>
        <taxon>Planctomycetota</taxon>
        <taxon>Planctomycetia</taxon>
        <taxon>Pirellulales</taxon>
        <taxon>Pirellulaceae</taxon>
        <taxon>Blastopirellula</taxon>
    </lineage>
</organism>
<evidence type="ECO:0000313" key="14">
    <source>
        <dbReference type="Proteomes" id="UP000240009"/>
    </source>
</evidence>
<evidence type="ECO:0000256" key="5">
    <source>
        <dbReference type="ARBA" id="ARBA00022603"/>
    </source>
</evidence>
<evidence type="ECO:0000256" key="10">
    <source>
        <dbReference type="ARBA" id="ARBA00023136"/>
    </source>
</evidence>
<gene>
    <name evidence="13" type="ORF">C5Y96_04950</name>
</gene>
<evidence type="ECO:0000256" key="1">
    <source>
        <dbReference type="ARBA" id="ARBA00002096"/>
    </source>
</evidence>
<dbReference type="NCBIfam" id="NF045656">
    <property type="entry name" value="MeththiolMtaseMddA"/>
    <property type="match status" value="1"/>
</dbReference>
<feature type="transmembrane region" description="Helical" evidence="12">
    <location>
        <begin position="123"/>
        <end position="148"/>
    </location>
</feature>
<evidence type="ECO:0000313" key="13">
    <source>
        <dbReference type="EMBL" id="PQO39207.1"/>
    </source>
</evidence>
<dbReference type="RefSeq" id="WP_105350475.1">
    <property type="nucleotide sequence ID" value="NZ_PUIA01000016.1"/>
</dbReference>
<dbReference type="Gene3D" id="1.20.120.1630">
    <property type="match status" value="1"/>
</dbReference>
<keyword evidence="7" id="KW-0949">S-adenosyl-L-methionine</keyword>
<evidence type="ECO:0000256" key="12">
    <source>
        <dbReference type="SAM" id="Phobius"/>
    </source>
</evidence>
<feature type="transmembrane region" description="Helical" evidence="12">
    <location>
        <begin position="7"/>
        <end position="33"/>
    </location>
</feature>
<dbReference type="EC" id="2.1.1.334" evidence="4"/>
<reference evidence="13 14" key="1">
    <citation type="submission" date="2018-02" db="EMBL/GenBank/DDBJ databases">
        <title>Comparative genomes isolates from brazilian mangrove.</title>
        <authorList>
            <person name="Araujo J.E."/>
            <person name="Taketani R.G."/>
            <person name="Silva M.C.P."/>
            <person name="Loureco M.V."/>
            <person name="Andreote F.D."/>
        </authorList>
    </citation>
    <scope>NUCLEOTIDE SEQUENCE [LARGE SCALE GENOMIC DNA]</scope>
    <source>
        <strain evidence="13 14">HEX-2 MGV</strain>
    </source>
</reference>
<dbReference type="EMBL" id="PUIA01000016">
    <property type="protein sequence ID" value="PQO39207.1"/>
    <property type="molecule type" value="Genomic_DNA"/>
</dbReference>
<comment type="subcellular location">
    <subcellularLocation>
        <location evidence="2">Membrane</location>
        <topology evidence="2">Multi-pass membrane protein</topology>
    </subcellularLocation>
</comment>
<dbReference type="PANTHER" id="PTHR31040:SF1">
    <property type="entry name" value="NURIM"/>
    <property type="match status" value="1"/>
</dbReference>
<evidence type="ECO:0000256" key="9">
    <source>
        <dbReference type="ARBA" id="ARBA00022989"/>
    </source>
</evidence>
<proteinExistence type="inferred from homology"/>
<dbReference type="Proteomes" id="UP000240009">
    <property type="component" value="Unassembled WGS sequence"/>
</dbReference>
<keyword evidence="9 12" id="KW-1133">Transmembrane helix</keyword>
<comment type="function">
    <text evidence="1">Catalyzes the methylation of methanethiol (MeSH) to yield dimethylsulphide (DMS).</text>
</comment>
<evidence type="ECO:0000256" key="4">
    <source>
        <dbReference type="ARBA" id="ARBA00012149"/>
    </source>
</evidence>
<evidence type="ECO:0000256" key="8">
    <source>
        <dbReference type="ARBA" id="ARBA00022692"/>
    </source>
</evidence>
<dbReference type="OrthoDB" id="9789029at2"/>